<protein>
    <submittedName>
        <fullName evidence="1">Uncharacterized protein</fullName>
    </submittedName>
</protein>
<evidence type="ECO:0000313" key="1">
    <source>
        <dbReference type="EMBL" id="KAJ7996240.1"/>
    </source>
</evidence>
<proteinExistence type="predicted"/>
<dbReference type="Proteomes" id="UP001157502">
    <property type="component" value="Chromosome 20"/>
</dbReference>
<dbReference type="EMBL" id="CM055747">
    <property type="protein sequence ID" value="KAJ7996240.1"/>
    <property type="molecule type" value="Genomic_DNA"/>
</dbReference>
<sequence>MEEDVPPKKSVAELAGKFKSNSIPIPTATDGDKHVRRRPPRTLQLSKNPPPEEGQGLKEEKKPDSPSQHPAKTKRNSALIEKLQANLVMSSAGLMPSPKSPGLRLLPLPFSPVSPCSPTPPVTLVNPTSPVSRVPLARSQSEEEVPTTFENPAKPTEGSLLSSVNKGRARLSIRRRPPSRRHRKSSEEEGGGVTEGDTPLSTPNDNPDIVGEGEKKEGGVEVFHNEEKNEGEGTDNTLKADTEPSSVTSTNSQQKPVAADDTITDPDSLDETKSGSILQPQREERQERQTGEKRETGATESRAEGRECFQEREEEDEKK</sequence>
<comment type="caution">
    <text evidence="1">The sequence shown here is derived from an EMBL/GenBank/DDBJ whole genome shotgun (WGS) entry which is preliminary data.</text>
</comment>
<reference evidence="1" key="1">
    <citation type="submission" date="2021-05" db="EMBL/GenBank/DDBJ databases">
        <authorList>
            <person name="Pan Q."/>
            <person name="Jouanno E."/>
            <person name="Zahm M."/>
            <person name="Klopp C."/>
            <person name="Cabau C."/>
            <person name="Louis A."/>
            <person name="Berthelot C."/>
            <person name="Parey E."/>
            <person name="Roest Crollius H."/>
            <person name="Montfort J."/>
            <person name="Robinson-Rechavi M."/>
            <person name="Bouchez O."/>
            <person name="Lampietro C."/>
            <person name="Lopez Roques C."/>
            <person name="Donnadieu C."/>
            <person name="Postlethwait J."/>
            <person name="Bobe J."/>
            <person name="Dillon D."/>
            <person name="Chandos A."/>
            <person name="von Hippel F."/>
            <person name="Guiguen Y."/>
        </authorList>
    </citation>
    <scope>NUCLEOTIDE SEQUENCE</scope>
    <source>
        <strain evidence="1">YG-Jan2019</strain>
    </source>
</reference>
<name>A0ACC2FYE2_DALPE</name>
<organism evidence="1 2">
    <name type="scientific">Dallia pectoralis</name>
    <name type="common">Alaska blackfish</name>
    <dbReference type="NCBI Taxonomy" id="75939"/>
    <lineage>
        <taxon>Eukaryota</taxon>
        <taxon>Metazoa</taxon>
        <taxon>Chordata</taxon>
        <taxon>Craniata</taxon>
        <taxon>Vertebrata</taxon>
        <taxon>Euteleostomi</taxon>
        <taxon>Actinopterygii</taxon>
        <taxon>Neopterygii</taxon>
        <taxon>Teleostei</taxon>
        <taxon>Protacanthopterygii</taxon>
        <taxon>Esociformes</taxon>
        <taxon>Umbridae</taxon>
        <taxon>Dallia</taxon>
    </lineage>
</organism>
<gene>
    <name evidence="1" type="ORF">DPEC_G00235050</name>
</gene>
<keyword evidence="2" id="KW-1185">Reference proteome</keyword>
<evidence type="ECO:0000313" key="2">
    <source>
        <dbReference type="Proteomes" id="UP001157502"/>
    </source>
</evidence>
<accession>A0ACC2FYE2</accession>